<keyword evidence="2" id="KW-0378">Hydrolase</keyword>
<dbReference type="PANTHER" id="PTHR12121">
    <property type="entry name" value="CARBON CATABOLITE REPRESSOR PROTEIN 4"/>
    <property type="match status" value="1"/>
</dbReference>
<evidence type="ECO:0000259" key="1">
    <source>
        <dbReference type="Pfam" id="PF03372"/>
    </source>
</evidence>
<reference evidence="2 3" key="1">
    <citation type="submission" date="2020-10" db="EMBL/GenBank/DDBJ databases">
        <title>Myceligenerans pegani sp. nov., an endophytic actinomycete isolated from Peganum harmala L. in Xinjiang, China.</title>
        <authorList>
            <person name="Xin L."/>
        </authorList>
    </citation>
    <scope>NUCLEOTIDE SEQUENCE [LARGE SCALE GENOMIC DNA]</scope>
    <source>
        <strain evidence="2 3">TRM65318</strain>
    </source>
</reference>
<proteinExistence type="predicted"/>
<dbReference type="SUPFAM" id="SSF56219">
    <property type="entry name" value="DNase I-like"/>
    <property type="match status" value="1"/>
</dbReference>
<name>A0ABR9N4B0_9MICO</name>
<dbReference type="CDD" id="cd09083">
    <property type="entry name" value="EEP-1"/>
    <property type="match status" value="1"/>
</dbReference>
<feature type="domain" description="Endonuclease/exonuclease/phosphatase" evidence="1">
    <location>
        <begin position="45"/>
        <end position="292"/>
    </location>
</feature>
<dbReference type="Proteomes" id="UP000625527">
    <property type="component" value="Unassembled WGS sequence"/>
</dbReference>
<dbReference type="EMBL" id="JADAQT010000106">
    <property type="protein sequence ID" value="MBE1877913.1"/>
    <property type="molecule type" value="Genomic_DNA"/>
</dbReference>
<evidence type="ECO:0000313" key="2">
    <source>
        <dbReference type="EMBL" id="MBE1877913.1"/>
    </source>
</evidence>
<dbReference type="InterPro" id="IPR050410">
    <property type="entry name" value="CCR4/nocturin_mRNA_transcr"/>
</dbReference>
<accession>A0ABR9N4B0</accession>
<dbReference type="InterPro" id="IPR036691">
    <property type="entry name" value="Endo/exonu/phosph_ase_sf"/>
</dbReference>
<keyword evidence="2" id="KW-0540">Nuclease</keyword>
<dbReference type="GO" id="GO:0004519">
    <property type="term" value="F:endonuclease activity"/>
    <property type="evidence" value="ECO:0007669"/>
    <property type="project" value="UniProtKB-KW"/>
</dbReference>
<gene>
    <name evidence="2" type="ORF">IHE71_19675</name>
</gene>
<keyword evidence="3" id="KW-1185">Reference proteome</keyword>
<dbReference type="PANTHER" id="PTHR12121:SF36">
    <property type="entry name" value="ENDONUCLEASE_EXONUCLEASE_PHOSPHATASE DOMAIN-CONTAINING PROTEIN"/>
    <property type="match status" value="1"/>
</dbReference>
<dbReference type="InterPro" id="IPR005135">
    <property type="entry name" value="Endo/exonuclease/phosphatase"/>
</dbReference>
<dbReference type="Gene3D" id="3.60.10.10">
    <property type="entry name" value="Endonuclease/exonuclease/phosphatase"/>
    <property type="match status" value="1"/>
</dbReference>
<protein>
    <submittedName>
        <fullName evidence="2">Endonuclease/exonuclease/phosphatase family protein</fullName>
    </submittedName>
</protein>
<evidence type="ECO:0000313" key="3">
    <source>
        <dbReference type="Proteomes" id="UP000625527"/>
    </source>
</evidence>
<organism evidence="2 3">
    <name type="scientific">Myceligenerans pegani</name>
    <dbReference type="NCBI Taxonomy" id="2776917"/>
    <lineage>
        <taxon>Bacteria</taxon>
        <taxon>Bacillati</taxon>
        <taxon>Actinomycetota</taxon>
        <taxon>Actinomycetes</taxon>
        <taxon>Micrococcales</taxon>
        <taxon>Promicromonosporaceae</taxon>
        <taxon>Myceligenerans</taxon>
    </lineage>
</organism>
<dbReference type="Pfam" id="PF03372">
    <property type="entry name" value="Exo_endo_phos"/>
    <property type="match status" value="1"/>
</dbReference>
<comment type="caution">
    <text evidence="2">The sequence shown here is derived from an EMBL/GenBank/DDBJ whole genome shotgun (WGS) entry which is preliminary data.</text>
</comment>
<sequence>MGATVAAGATTIPAAADTAAGAQPGGRPRGRPVVGRVRGPAIHVMSFNIRYDREGATQPGDADYWPEREPLVTEFLELEQPSLLGVQEAEFHQLTAIGKGLGRHHEMVGYGRGGGAAGEYSAIFYDTRRFTVLWWDQFWLSDTPQVIGSATWGNTVTRIVTWARLRDARTGRDLLFANSHFDHRSENARVRSAEVVRDLAADSGLPVLFTADCNAAAENSEPYDVLVTDGGLQDTWLAGERLTPRAGTFPNYGEPDPNGTRIDWILASPEWDVRYAAINTWTSAAGRWPSDHTPVQAVVRLEA</sequence>
<keyword evidence="2" id="KW-0255">Endonuclease</keyword>